<feature type="compositionally biased region" description="Polar residues" evidence="2">
    <location>
        <begin position="586"/>
        <end position="598"/>
    </location>
</feature>
<feature type="compositionally biased region" description="Polar residues" evidence="2">
    <location>
        <begin position="490"/>
        <end position="507"/>
    </location>
</feature>
<gene>
    <name evidence="3" type="ORF">C9374_013114</name>
</gene>
<feature type="region of interest" description="Disordered" evidence="2">
    <location>
        <begin position="525"/>
        <end position="749"/>
    </location>
</feature>
<accession>A0AA88GBQ0</accession>
<feature type="compositionally biased region" description="Basic and acidic residues" evidence="2">
    <location>
        <begin position="695"/>
        <end position="707"/>
    </location>
</feature>
<sequence>MKETNPKASFMHEDDEEDEVIGEFNTSSVATNFSMRRQLAKLKAKNNEDDNNQQDSSILSSDENAINSVDNTIPEDSSNNIEEEKIEEEDDREWIKDFSKNRQTYYNKIISEFDLLQEKLRDKTQPFTFQKVTHNKICQTETDWDQVLSQDTKNYINILRNEIETLVEKHITNESQMKKKYESHLDQLRKFNMEQFKHLQSKCDELTNREFVSVEVRIKNELDKQDYKYRAEIHNFKTELASFVEAFLKREFKNYVDNLYYSYGKYFDISKRLSTYSTHDGYREEYMSLVKNLKVCQPLDFNAKVKALKEAILTKSQFDPVTCEKASQADESSIFIDQTILMKQLSSHYREQGCLAKPQVWDVGCQTKPSPLTVSPPQPVVETAPTIDKSDSEVPSKQEAARPVIRASPSRSSLIIPNPNNNSSTSPKPTLTREKSASYLRKKFVEAARTSVKNLKNMSSRNLNQISNAPPAKEKIEIKEARLNNDRNRSINGSIETAPQQQALNNSNVISQESDSKVVIVHDRDASPPLQETSNEETQLTLESQQETAINSGKEEEKTAPPEEDPLPPRAPTPTSSTIQAIHQEPTVNSIDMNEQFLSKQQQPSSKSSSRQSERGKANTPSPPLNHATPIPQKSQTSETSQQHSTPSTSRSQASKSSAKHRPVEKPPSHSSTNRSSHSGNLHGNNHKNSSFLPKIDRNGSSKEEKRPHHTNSQVSEELSSARTTTSSKHSHSVHSSKPTSPVIVNNTAPSVKLPRLELPKNKFETINDSEAPKEENMDTQRTDSSYARLSTERSLIKNSVPSSVAKKQVRLNTNEPTNTISKPKKKIPKIDDHNTKPKISQANLSPEEMEILKKMKSRVGFSIDDHLLPVYADIFKRASLVLAPHHVSKFTLKQNEHHIVNHHLFPESLDSLNKLLEAPKTPHLSYLSPKRKDSFEIEYEKLSRFVNYLKESFMKKEELLKTQVVNIEEKLSSLLKNHDEERLNRERLIQDQSQSIVKLSNENIALMQKIEHLNKHIQDITKGNWKYDVDKKELVYVKYEDLVSQQHHHLYEHSKYTPSRSSNNASNTNRHAPTLSTQSSQSSHTFKQQPSLYPFSNSLTRQSSSLISSPRSLASTNSMNYL</sequence>
<dbReference type="GeneID" id="68105567"/>
<organism evidence="3 4">
    <name type="scientific">Naegleria lovaniensis</name>
    <name type="common">Amoeba</name>
    <dbReference type="NCBI Taxonomy" id="51637"/>
    <lineage>
        <taxon>Eukaryota</taxon>
        <taxon>Discoba</taxon>
        <taxon>Heterolobosea</taxon>
        <taxon>Tetramitia</taxon>
        <taxon>Eutetramitia</taxon>
        <taxon>Vahlkampfiidae</taxon>
        <taxon>Naegleria</taxon>
    </lineage>
</organism>
<feature type="compositionally biased region" description="Low complexity" evidence="2">
    <location>
        <begin position="669"/>
        <end position="679"/>
    </location>
</feature>
<feature type="compositionally biased region" description="Polar residues" evidence="2">
    <location>
        <begin position="680"/>
        <end position="692"/>
    </location>
</feature>
<evidence type="ECO:0000313" key="4">
    <source>
        <dbReference type="Proteomes" id="UP000816034"/>
    </source>
</evidence>
<keyword evidence="4" id="KW-1185">Reference proteome</keyword>
<feature type="region of interest" description="Disordered" evidence="2">
    <location>
        <begin position="764"/>
        <end position="840"/>
    </location>
</feature>
<feature type="compositionally biased region" description="Polar residues" evidence="2">
    <location>
        <begin position="56"/>
        <end position="71"/>
    </location>
</feature>
<dbReference type="RefSeq" id="XP_044542009.1">
    <property type="nucleotide sequence ID" value="XM_044688955.1"/>
</dbReference>
<feature type="compositionally biased region" description="Low complexity" evidence="2">
    <location>
        <begin position="635"/>
        <end position="657"/>
    </location>
</feature>
<comment type="caution">
    <text evidence="3">The sequence shown here is derived from an EMBL/GenBank/DDBJ whole genome shotgun (WGS) entry which is preliminary data.</text>
</comment>
<proteinExistence type="predicted"/>
<feature type="compositionally biased region" description="Low complexity" evidence="2">
    <location>
        <begin position="1060"/>
        <end position="1090"/>
    </location>
</feature>
<feature type="compositionally biased region" description="Low complexity" evidence="2">
    <location>
        <begin position="599"/>
        <end position="611"/>
    </location>
</feature>
<feature type="region of interest" description="Disordered" evidence="2">
    <location>
        <begin position="483"/>
        <end position="507"/>
    </location>
</feature>
<feature type="coiled-coil region" evidence="1">
    <location>
        <begin position="965"/>
        <end position="1017"/>
    </location>
</feature>
<feature type="region of interest" description="Disordered" evidence="2">
    <location>
        <begin position="1052"/>
        <end position="1095"/>
    </location>
</feature>
<feature type="compositionally biased region" description="Polar residues" evidence="2">
    <location>
        <begin position="711"/>
        <end position="723"/>
    </location>
</feature>
<reference evidence="3 4" key="1">
    <citation type="journal article" date="2018" name="BMC Genomics">
        <title>The genome of Naegleria lovaniensis, the basis for a comparative approach to unravel pathogenicity factors of the human pathogenic amoeba N. fowleri.</title>
        <authorList>
            <person name="Liechti N."/>
            <person name="Schurch N."/>
            <person name="Bruggmann R."/>
            <person name="Wittwer M."/>
        </authorList>
    </citation>
    <scope>NUCLEOTIDE SEQUENCE [LARGE SCALE GENOMIC DNA]</scope>
    <source>
        <strain evidence="3 4">ATCC 30569</strain>
    </source>
</reference>
<evidence type="ECO:0000256" key="1">
    <source>
        <dbReference type="SAM" id="Coils"/>
    </source>
</evidence>
<feature type="region of interest" description="Disordered" evidence="2">
    <location>
        <begin position="42"/>
        <end position="86"/>
    </location>
</feature>
<feature type="compositionally biased region" description="Low complexity" evidence="2">
    <location>
        <begin position="408"/>
        <end position="427"/>
    </location>
</feature>
<dbReference type="EMBL" id="PYSW02000066">
    <property type="protein sequence ID" value="KAG2372834.1"/>
    <property type="molecule type" value="Genomic_DNA"/>
</dbReference>
<feature type="compositionally biased region" description="Low complexity" evidence="2">
    <location>
        <begin position="536"/>
        <end position="548"/>
    </location>
</feature>
<feature type="compositionally biased region" description="Polar residues" evidence="2">
    <location>
        <begin position="811"/>
        <end position="822"/>
    </location>
</feature>
<dbReference type="AlphaFoldDB" id="A0AA88GBQ0"/>
<feature type="compositionally biased region" description="Basic and acidic residues" evidence="2">
    <location>
        <begin position="764"/>
        <end position="782"/>
    </location>
</feature>
<name>A0AA88GBQ0_NAELO</name>
<protein>
    <submittedName>
        <fullName evidence="3">Uncharacterized protein</fullName>
    </submittedName>
</protein>
<evidence type="ECO:0000313" key="3">
    <source>
        <dbReference type="EMBL" id="KAG2372834.1"/>
    </source>
</evidence>
<feature type="region of interest" description="Disordered" evidence="2">
    <location>
        <begin position="372"/>
        <end position="435"/>
    </location>
</feature>
<feature type="region of interest" description="Disordered" evidence="2">
    <location>
        <begin position="1"/>
        <end position="27"/>
    </location>
</feature>
<evidence type="ECO:0000256" key="2">
    <source>
        <dbReference type="SAM" id="MobiDB-lite"/>
    </source>
</evidence>
<keyword evidence="1" id="KW-0175">Coiled coil</keyword>
<feature type="compositionally biased region" description="Basic and acidic residues" evidence="2">
    <location>
        <begin position="388"/>
        <end position="400"/>
    </location>
</feature>
<dbReference type="Proteomes" id="UP000816034">
    <property type="component" value="Unassembled WGS sequence"/>
</dbReference>